<feature type="compositionally biased region" description="Polar residues" evidence="1">
    <location>
        <begin position="44"/>
        <end position="56"/>
    </location>
</feature>
<evidence type="ECO:0000256" key="1">
    <source>
        <dbReference type="SAM" id="MobiDB-lite"/>
    </source>
</evidence>
<reference evidence="2" key="2">
    <citation type="submission" date="2013-10" db="EMBL/GenBank/DDBJ databases">
        <authorList>
            <person name="Aslett M."/>
        </authorList>
    </citation>
    <scope>NUCLEOTIDE SEQUENCE [LARGE SCALE GENOMIC DNA]</scope>
    <source>
        <strain evidence="2">Houghton</strain>
    </source>
</reference>
<feature type="region of interest" description="Disordered" evidence="1">
    <location>
        <begin position="1"/>
        <end position="74"/>
    </location>
</feature>
<reference evidence="2" key="1">
    <citation type="submission" date="2013-10" db="EMBL/GenBank/DDBJ databases">
        <title>Genomic analysis of the causative agents of coccidiosis in chickens.</title>
        <authorList>
            <person name="Reid A.J."/>
            <person name="Blake D."/>
            <person name="Billington K."/>
            <person name="Browne H."/>
            <person name="Dunn M."/>
            <person name="Hung S."/>
            <person name="Kawahara F."/>
            <person name="Miranda-Saavedra D."/>
            <person name="Mourier T."/>
            <person name="Nagra H."/>
            <person name="Otto T.D."/>
            <person name="Rawlings N."/>
            <person name="Sanchez A."/>
            <person name="Sanders M."/>
            <person name="Subramaniam C."/>
            <person name="Tay Y."/>
            <person name="Dear P."/>
            <person name="Doerig C."/>
            <person name="Gruber A."/>
            <person name="Parkinson J."/>
            <person name="Shirley M."/>
            <person name="Wan K.L."/>
            <person name="Berriman M."/>
            <person name="Tomley F."/>
            <person name="Pain A."/>
        </authorList>
    </citation>
    <scope>NUCLEOTIDE SEQUENCE [LARGE SCALE GENOMIC DNA]</scope>
    <source>
        <strain evidence="2">Houghton</strain>
    </source>
</reference>
<dbReference type="GeneID" id="60404704"/>
<feature type="region of interest" description="Disordered" evidence="1">
    <location>
        <begin position="206"/>
        <end position="266"/>
    </location>
</feature>
<name>U6KFQ6_9EIME</name>
<dbReference type="EMBL" id="HG736857">
    <property type="protein sequence ID" value="CDJ36784.1"/>
    <property type="molecule type" value="Genomic_DNA"/>
</dbReference>
<dbReference type="AlphaFoldDB" id="U6KFQ6"/>
<feature type="compositionally biased region" description="Polar residues" evidence="1">
    <location>
        <begin position="1"/>
        <end position="21"/>
    </location>
</feature>
<sequence>MSACQTEACSSDDWWQSSPRASPTLFPRGTCTPQGGHLRKEETSPQTAEAHQSPPCTSGMRRSPLESPIENGVPPSFRKVFNDRYFSGESIPKIDINSALDILWNEGEIDGRQLFRGYDKLTIRGLLPQQHHQSIQGGPQEGDRTNVLEADRNAANTGWTAEAASPFNDQESTFTIASPTDPVYTSPKYGAPQRPLHLREARETPVATVSGGMISQPTNPENDTMEGAQTPCESDDAPWSGMKKWLRDRASRAPPTDETPDNQDTHEARTLKKMQELLCQALRFQ</sequence>
<evidence type="ECO:0000313" key="2">
    <source>
        <dbReference type="EMBL" id="CDJ36784.1"/>
    </source>
</evidence>
<accession>U6KFQ6</accession>
<proteinExistence type="predicted"/>
<feature type="compositionally biased region" description="Polar residues" evidence="1">
    <location>
        <begin position="213"/>
        <end position="222"/>
    </location>
</feature>
<keyword evidence="3" id="KW-1185">Reference proteome</keyword>
<protein>
    <submittedName>
        <fullName evidence="2">Uncharacterized protein</fullName>
    </submittedName>
</protein>
<dbReference type="Proteomes" id="UP000030744">
    <property type="component" value="Unassembled WGS sequence"/>
</dbReference>
<dbReference type="RefSeq" id="XP_037879072.1">
    <property type="nucleotide sequence ID" value="XM_038023218.1"/>
</dbReference>
<dbReference type="VEuPathDB" id="ToxoDB:EMH_0096020"/>
<gene>
    <name evidence="2" type="ORF">EMH_0096020</name>
</gene>
<organism evidence="2 3">
    <name type="scientific">Eimeria mitis</name>
    <dbReference type="NCBI Taxonomy" id="44415"/>
    <lineage>
        <taxon>Eukaryota</taxon>
        <taxon>Sar</taxon>
        <taxon>Alveolata</taxon>
        <taxon>Apicomplexa</taxon>
        <taxon>Conoidasida</taxon>
        <taxon>Coccidia</taxon>
        <taxon>Eucoccidiorida</taxon>
        <taxon>Eimeriorina</taxon>
        <taxon>Eimeriidae</taxon>
        <taxon>Eimeria</taxon>
    </lineage>
</organism>
<evidence type="ECO:0000313" key="3">
    <source>
        <dbReference type="Proteomes" id="UP000030744"/>
    </source>
</evidence>